<keyword evidence="2" id="KW-0472">Membrane</keyword>
<comment type="caution">
    <text evidence="3">The sequence shown here is derived from an EMBL/GenBank/DDBJ whole genome shotgun (WGS) entry which is preliminary data.</text>
</comment>
<feature type="region of interest" description="Disordered" evidence="1">
    <location>
        <begin position="241"/>
        <end position="278"/>
    </location>
</feature>
<dbReference type="Proteomes" id="UP001230220">
    <property type="component" value="Unassembled WGS sequence"/>
</dbReference>
<reference evidence="3 4" key="1">
    <citation type="submission" date="2023-07" db="EMBL/GenBank/DDBJ databases">
        <title>Genomic Encyclopedia of Type Strains, Phase IV (KMG-IV): sequencing the most valuable type-strain genomes for metagenomic binning, comparative biology and taxonomic classification.</title>
        <authorList>
            <person name="Goeker M."/>
        </authorList>
    </citation>
    <scope>NUCLEOTIDE SEQUENCE [LARGE SCALE GENOMIC DNA]</scope>
    <source>
        <strain evidence="3 4">DSM 16784</strain>
    </source>
</reference>
<protein>
    <recommendedName>
        <fullName evidence="5">DUF5011 domain-containing protein</fullName>
    </recommendedName>
</protein>
<gene>
    <name evidence="3" type="ORF">J2S15_000859</name>
</gene>
<name>A0ABU0E071_9FIRM</name>
<evidence type="ECO:0000313" key="3">
    <source>
        <dbReference type="EMBL" id="MDQ0360128.1"/>
    </source>
</evidence>
<dbReference type="RefSeq" id="WP_307405787.1">
    <property type="nucleotide sequence ID" value="NZ_JAUSUR010000001.1"/>
</dbReference>
<organism evidence="3 4">
    <name type="scientific">Breznakia pachnodae</name>
    <dbReference type="NCBI Taxonomy" id="265178"/>
    <lineage>
        <taxon>Bacteria</taxon>
        <taxon>Bacillati</taxon>
        <taxon>Bacillota</taxon>
        <taxon>Erysipelotrichia</taxon>
        <taxon>Erysipelotrichales</taxon>
        <taxon>Erysipelotrichaceae</taxon>
        <taxon>Breznakia</taxon>
    </lineage>
</organism>
<keyword evidence="2" id="KW-0812">Transmembrane</keyword>
<feature type="transmembrane region" description="Helical" evidence="2">
    <location>
        <begin position="9"/>
        <end position="29"/>
    </location>
</feature>
<evidence type="ECO:0000256" key="1">
    <source>
        <dbReference type="SAM" id="MobiDB-lite"/>
    </source>
</evidence>
<dbReference type="EMBL" id="JAUSUR010000001">
    <property type="protein sequence ID" value="MDQ0360128.1"/>
    <property type="molecule type" value="Genomic_DNA"/>
</dbReference>
<keyword evidence="4" id="KW-1185">Reference proteome</keyword>
<feature type="compositionally biased region" description="Polar residues" evidence="1">
    <location>
        <begin position="245"/>
        <end position="269"/>
    </location>
</feature>
<sequence>MKINRDKELIVYGGAIVTVIVIILGIIIFNNKELVLKNTSFIFELGESMQIELDEIIDGRNEEIDKIIIINTTTNLNMTFDYDKGEEKISLLEYGVGEYEASIIYNGQEISFEIIVEDTTVPELVSFYDEVIIATNNSVNLENYFLAIDLSDVSISVIGDVDVTEVGTYEVNVVAWDIHGNFVERTSKIVIVDTETALRDGVSMTISKRDENGNLIASVIQQEINEDNNVEGEEVVALNSDETSESVNNENNQEIESNASLENSETNDSSNHKESIEEPVATSVITVAGVKLYYTSNDTDTCEWVIKPLGNTGLAFESESDARKWAQAQIDNKNSIYYLKGYRAWTCGCNTDGSERWTIEFN</sequence>
<keyword evidence="2" id="KW-1133">Transmembrane helix</keyword>
<evidence type="ECO:0000256" key="2">
    <source>
        <dbReference type="SAM" id="Phobius"/>
    </source>
</evidence>
<proteinExistence type="predicted"/>
<evidence type="ECO:0008006" key="5">
    <source>
        <dbReference type="Google" id="ProtNLM"/>
    </source>
</evidence>
<evidence type="ECO:0000313" key="4">
    <source>
        <dbReference type="Proteomes" id="UP001230220"/>
    </source>
</evidence>
<accession>A0ABU0E071</accession>